<evidence type="ECO:0000313" key="2">
    <source>
        <dbReference type="Proteomes" id="UP000620139"/>
    </source>
</evidence>
<dbReference type="EMBL" id="JAEDAL010000014">
    <property type="protein sequence ID" value="MBH9554366.1"/>
    <property type="molecule type" value="Genomic_DNA"/>
</dbReference>
<sequence>MAPSNGEFQRLDAEFVRVLEDVIETLVARNLLTITDLPEDAQAKLFARKSFRERSGRNSLNLFVETDYGDVI</sequence>
<comment type="caution">
    <text evidence="1">The sequence shown here is derived from an EMBL/GenBank/DDBJ whole genome shotgun (WGS) entry which is preliminary data.</text>
</comment>
<keyword evidence="2" id="KW-1185">Reference proteome</keyword>
<proteinExistence type="predicted"/>
<accession>A0A931IZB2</accession>
<evidence type="ECO:0000313" key="1">
    <source>
        <dbReference type="EMBL" id="MBH9554366.1"/>
    </source>
</evidence>
<protein>
    <submittedName>
        <fullName evidence="1">Uncharacterized protein</fullName>
    </submittedName>
</protein>
<dbReference type="AlphaFoldDB" id="A0A931IZB2"/>
<reference evidence="1" key="1">
    <citation type="submission" date="2020-12" db="EMBL/GenBank/DDBJ databases">
        <title>The genome sequence of Inhella sp. 4Y17.</title>
        <authorList>
            <person name="Liu Y."/>
        </authorList>
    </citation>
    <scope>NUCLEOTIDE SEQUENCE</scope>
    <source>
        <strain evidence="1">4Y10</strain>
    </source>
</reference>
<organism evidence="1 2">
    <name type="scientific">Inhella gelatinilytica</name>
    <dbReference type="NCBI Taxonomy" id="2795030"/>
    <lineage>
        <taxon>Bacteria</taxon>
        <taxon>Pseudomonadati</taxon>
        <taxon>Pseudomonadota</taxon>
        <taxon>Betaproteobacteria</taxon>
        <taxon>Burkholderiales</taxon>
        <taxon>Sphaerotilaceae</taxon>
        <taxon>Inhella</taxon>
    </lineage>
</organism>
<gene>
    <name evidence="1" type="ORF">I7X43_16110</name>
</gene>
<dbReference type="Proteomes" id="UP000620139">
    <property type="component" value="Unassembled WGS sequence"/>
</dbReference>
<name>A0A931IZB2_9BURK</name>